<gene>
    <name evidence="2" type="ORF">GZ78_13015</name>
</gene>
<dbReference type="STRING" id="1137799.GZ78_13015"/>
<evidence type="ECO:0000313" key="3">
    <source>
        <dbReference type="Proteomes" id="UP000028073"/>
    </source>
</evidence>
<proteinExistence type="predicted"/>
<reference evidence="2 3" key="1">
    <citation type="submission" date="2014-06" db="EMBL/GenBank/DDBJ databases">
        <title>Whole Genome Sequences of Three Symbiotic Endozoicomonas Bacteria.</title>
        <authorList>
            <person name="Neave M.J."/>
            <person name="Apprill A."/>
            <person name="Voolstra C.R."/>
        </authorList>
    </citation>
    <scope>NUCLEOTIDE SEQUENCE [LARGE SCALE GENOMIC DNA]</scope>
    <source>
        <strain evidence="2 3">DSM 25634</strain>
    </source>
</reference>
<evidence type="ECO:0000313" key="2">
    <source>
        <dbReference type="EMBL" id="KEQ18415.1"/>
    </source>
</evidence>
<keyword evidence="3" id="KW-1185">Reference proteome</keyword>
<dbReference type="Proteomes" id="UP000028073">
    <property type="component" value="Unassembled WGS sequence"/>
</dbReference>
<dbReference type="PANTHER" id="PTHR20883">
    <property type="entry name" value="PHYTANOYL-COA DIOXYGENASE DOMAIN CONTAINING 1"/>
    <property type="match status" value="1"/>
</dbReference>
<evidence type="ECO:0008006" key="4">
    <source>
        <dbReference type="Google" id="ProtNLM"/>
    </source>
</evidence>
<evidence type="ECO:0000256" key="1">
    <source>
        <dbReference type="ARBA" id="ARBA00001954"/>
    </source>
</evidence>
<dbReference type="GO" id="GO:0016706">
    <property type="term" value="F:2-oxoglutarate-dependent dioxygenase activity"/>
    <property type="evidence" value="ECO:0007669"/>
    <property type="project" value="UniProtKB-ARBA"/>
</dbReference>
<dbReference type="InterPro" id="IPR008775">
    <property type="entry name" value="Phytyl_CoA_dOase-like"/>
</dbReference>
<sequence length="285" mass="32665">MSYRELGYQVFNNVISDNCRESAKNEINRIRNLFKQDKQLLSDYVVPLSEMSDYLSPLGDQQDIEEEPYLIGEPVELSSTFAMLIINPDLWDIASAILGDDEVVYHFSNVTRKLANNDPSLSWHRDFPNQYICPEHSDHFFRLLLPLEDIQPAHTCTRIIANSHTLSDERAIREHKKQPLDVNNHEQSISLELKPGQAVAIHPKLIHGGQVNRSPLDRNLMVIQFGLPTHHWLYHEEPSMLTGLNQTEILEMLDTNINPLTRNLESSLDQTGKSVTDSFKKASQQ</sequence>
<dbReference type="PANTHER" id="PTHR20883:SF48">
    <property type="entry name" value="ECTOINE DIOXYGENASE"/>
    <property type="match status" value="1"/>
</dbReference>
<dbReference type="OrthoDB" id="9791262at2"/>
<dbReference type="RefSeq" id="WP_034835720.1">
    <property type="nucleotide sequence ID" value="NZ_JOKH01000002.1"/>
</dbReference>
<comment type="cofactor">
    <cofactor evidence="1">
        <name>Fe(2+)</name>
        <dbReference type="ChEBI" id="CHEBI:29033"/>
    </cofactor>
</comment>
<name>A0A081NIZ2_9GAMM</name>
<dbReference type="AlphaFoldDB" id="A0A081NIZ2"/>
<accession>A0A081NIZ2</accession>
<dbReference type="eggNOG" id="COG5285">
    <property type="taxonomic scope" value="Bacteria"/>
</dbReference>
<comment type="caution">
    <text evidence="2">The sequence shown here is derived from an EMBL/GenBank/DDBJ whole genome shotgun (WGS) entry which is preliminary data.</text>
</comment>
<dbReference type="EMBL" id="JOKH01000002">
    <property type="protein sequence ID" value="KEQ18415.1"/>
    <property type="molecule type" value="Genomic_DNA"/>
</dbReference>
<dbReference type="SUPFAM" id="SSF51197">
    <property type="entry name" value="Clavaminate synthase-like"/>
    <property type="match status" value="1"/>
</dbReference>
<dbReference type="GO" id="GO:0005506">
    <property type="term" value="F:iron ion binding"/>
    <property type="evidence" value="ECO:0007669"/>
    <property type="project" value="UniProtKB-ARBA"/>
</dbReference>
<dbReference type="Pfam" id="PF05721">
    <property type="entry name" value="PhyH"/>
    <property type="match status" value="1"/>
</dbReference>
<dbReference type="Gene3D" id="2.60.120.620">
    <property type="entry name" value="q2cbj1_9rhob like domain"/>
    <property type="match status" value="1"/>
</dbReference>
<protein>
    <recommendedName>
        <fullName evidence="4">Phytanoyl-CoA dioxygenase</fullName>
    </recommendedName>
</protein>
<organism evidence="2 3">
    <name type="scientific">Endozoicomonas numazuensis</name>
    <dbReference type="NCBI Taxonomy" id="1137799"/>
    <lineage>
        <taxon>Bacteria</taxon>
        <taxon>Pseudomonadati</taxon>
        <taxon>Pseudomonadota</taxon>
        <taxon>Gammaproteobacteria</taxon>
        <taxon>Oceanospirillales</taxon>
        <taxon>Endozoicomonadaceae</taxon>
        <taxon>Endozoicomonas</taxon>
    </lineage>
</organism>